<evidence type="ECO:0000256" key="8">
    <source>
        <dbReference type="ARBA" id="ARBA00022840"/>
    </source>
</evidence>
<dbReference type="GO" id="GO:0046872">
    <property type="term" value="F:metal ion binding"/>
    <property type="evidence" value="ECO:0007669"/>
    <property type="project" value="UniProtKB-KW"/>
</dbReference>
<dbReference type="Proteomes" id="UP001141552">
    <property type="component" value="Unassembled WGS sequence"/>
</dbReference>
<dbReference type="GO" id="GO:0004789">
    <property type="term" value="F:thiamine-phosphate diphosphorylase activity"/>
    <property type="evidence" value="ECO:0007669"/>
    <property type="project" value="UniProtKB-EC"/>
</dbReference>
<name>A0A9Q0FLP1_9ROSI</name>
<dbReference type="GO" id="GO:0009228">
    <property type="term" value="P:thiamine biosynthetic process"/>
    <property type="evidence" value="ECO:0007669"/>
    <property type="project" value="UniProtKB-KW"/>
</dbReference>
<feature type="domain" description="Pyridoxamine kinase/Phosphomethylpyrimidine kinase" evidence="18">
    <location>
        <begin position="657"/>
        <end position="838"/>
    </location>
</feature>
<evidence type="ECO:0000256" key="11">
    <source>
        <dbReference type="ARBA" id="ARBA00023268"/>
    </source>
</evidence>
<dbReference type="GO" id="GO:0008972">
    <property type="term" value="F:phosphomethylpyrimidine kinase activity"/>
    <property type="evidence" value="ECO:0007669"/>
    <property type="project" value="InterPro"/>
</dbReference>
<keyword evidence="16" id="KW-1133">Transmembrane helix</keyword>
<dbReference type="InterPro" id="IPR013749">
    <property type="entry name" value="PM/HMP-P_kinase-1"/>
</dbReference>
<dbReference type="Pfam" id="PF08543">
    <property type="entry name" value="Phos_pyr_kin"/>
    <property type="match status" value="3"/>
</dbReference>
<keyword evidence="16" id="KW-0812">Transmembrane</keyword>
<evidence type="ECO:0000256" key="1">
    <source>
        <dbReference type="ARBA" id="ARBA00001946"/>
    </source>
</evidence>
<comment type="pathway">
    <text evidence="2">Cofactor biosynthesis; thiamine diphosphate biosynthesis; thiamine phosphate from 4-amino-2-methyl-5-diphosphomethylpyrimidine and 4-methyl-5-(2-phosphoethyl)-thiazole: step 1/1.</text>
</comment>
<gene>
    <name evidence="19" type="ORF">Tsubulata_001018</name>
</gene>
<keyword evidence="10" id="KW-0784">Thiamine biosynthesis</keyword>
<feature type="domain" description="Thiamine phosphate synthase/TenI" evidence="17">
    <location>
        <begin position="337"/>
        <end position="522"/>
    </location>
</feature>
<sequence length="1071" mass="115571">MLRILWVGADSSAFWFTLLFVISCMALSGVFSASFSVFNKKSSAVFRSSFLHSRVQVNRRQHQQQPRALASMASKTATSSSTVVDSSAPRIPHVLTVAGSDSGGGAGIQADLKTCAARGVYCSTVITAVTAQNTVGVQDVHVLPEDSVAEQLRSVLSDMKVDVVKTGMIPSIGMVRVLRRSLSEFPAALVVDPVMVSTSGDSLIASSVINEFREELFQMADIVTPNLLTCVLQQNNCTRWVHGKEYYELCSPRINTRNTHGSGCTLASCIAAELAKGFPMLSAVKAAKRYIRTTLEYSKDILIGNGRQGPFDHLLKLKSGFYPSSRQPEFNPRDLFLYAVTDSGMNKKWDRTMQDAVKEAIEGGATIIQLREKNAGTLEFLETAKACLEICRFHGVPLLINDHIDIALACNADGVHVGQSDMPARLARNLLGPDKIIGVSCRTAEQAQQACIDGADYIGCGAVYSTATKPDSSTIGLEGLKSVCLASKLPVVAIGGINASTARSVMEIGVPNLEGVAVVSAIFDKENVSTETRNFRRLLMEAAQDWNWRYLFEWHTVASHSSHSYGRYIRNRNRNGLSHHGGQERSKQVNARKLSNQWKVMNSTPRRREYLTSWPSPAPILAPARGSKPISKPAPPAAPTAPPSLPQSPRRIPPESKRQLQSVLSDMQVKTGMLPSIGMVRVLRQSLEEFPAALVVDPVMVSTSGHVLAGSSVLSQFREELLPMADLVTPNVKEASAFLDGMRVETVEEMRCAAGLLHAMGPRFVLVKGGDLPDSSDALRASRIRTHNTHGTGCTLASCIAAELAKGSPMFSAIKVAKRYIETVLEYSKDISIGKGHQGPFDHLLRLKRDFNNARKPDVFNPGDLLVYAVTDSRMNKKWGRSMADAVKAAVGGGATIVQLREKEAETRDFLETAKACLDICHSHGVPLIINDRIDIALACNADGVHIGQFDMPASTVRSLLGPDKIIGVSCKTPAQAEKAWIDGADYIGCGGVFPTTTKANNTTIGLDGLRTVCLASRLPVVAIGGIGASNLSAVMEIGAPNLKGVAVVSALFDKENVLMETEKLRASLHS</sequence>
<comment type="catalytic activity">
    <reaction evidence="13">
        <text>2-(2-carboxy-4-methylthiazol-5-yl)ethyl phosphate + 4-amino-2-methyl-5-(diphosphooxymethyl)pyrimidine + 2 H(+) = thiamine phosphate + CO2 + diphosphate</text>
        <dbReference type="Rhea" id="RHEA:47848"/>
        <dbReference type="ChEBI" id="CHEBI:15378"/>
        <dbReference type="ChEBI" id="CHEBI:16526"/>
        <dbReference type="ChEBI" id="CHEBI:33019"/>
        <dbReference type="ChEBI" id="CHEBI:37575"/>
        <dbReference type="ChEBI" id="CHEBI:57841"/>
        <dbReference type="ChEBI" id="CHEBI:62890"/>
        <dbReference type="EC" id="2.5.1.3"/>
    </reaction>
</comment>
<keyword evidence="5" id="KW-0479">Metal-binding</keyword>
<dbReference type="PANTHER" id="PTHR20858:SF17">
    <property type="entry name" value="HYDROXYMETHYLPYRIMIDINE_PHOSPHOMETHYLPYRIMIDINE KINASE THI20-RELATED"/>
    <property type="match status" value="1"/>
</dbReference>
<reference evidence="19" key="1">
    <citation type="submission" date="2022-02" db="EMBL/GenBank/DDBJ databases">
        <authorList>
            <person name="Henning P.M."/>
            <person name="McCubbin A.G."/>
            <person name="Shore J.S."/>
        </authorList>
    </citation>
    <scope>NUCLEOTIDE SEQUENCE</scope>
    <source>
        <strain evidence="19">F60SS</strain>
        <tissue evidence="19">Leaves</tissue>
    </source>
</reference>
<keyword evidence="7" id="KW-0418">Kinase</keyword>
<comment type="catalytic activity">
    <reaction evidence="12">
        <text>4-methyl-5-(2-phosphooxyethyl)-thiazole + 4-amino-2-methyl-5-(diphosphooxymethyl)pyrimidine + H(+) = thiamine phosphate + diphosphate</text>
        <dbReference type="Rhea" id="RHEA:22328"/>
        <dbReference type="ChEBI" id="CHEBI:15378"/>
        <dbReference type="ChEBI" id="CHEBI:33019"/>
        <dbReference type="ChEBI" id="CHEBI:37575"/>
        <dbReference type="ChEBI" id="CHEBI:57841"/>
        <dbReference type="ChEBI" id="CHEBI:58296"/>
        <dbReference type="EC" id="2.5.1.3"/>
    </reaction>
</comment>
<evidence type="ECO:0000256" key="9">
    <source>
        <dbReference type="ARBA" id="ARBA00022842"/>
    </source>
</evidence>
<feature type="domain" description="Pyridoxamine kinase/Phosphomethylpyrimidine kinase" evidence="18">
    <location>
        <begin position="101"/>
        <end position="228"/>
    </location>
</feature>
<dbReference type="CDD" id="cd01169">
    <property type="entry name" value="HMPP_kinase"/>
    <property type="match status" value="2"/>
</dbReference>
<dbReference type="HAMAP" id="MF_00097">
    <property type="entry name" value="TMP_synthase"/>
    <property type="match status" value="2"/>
</dbReference>
<dbReference type="EMBL" id="JAKUCV010005019">
    <property type="protein sequence ID" value="KAJ4833049.1"/>
    <property type="molecule type" value="Genomic_DNA"/>
</dbReference>
<keyword evidence="4" id="KW-0808">Transferase</keyword>
<reference evidence="19" key="2">
    <citation type="journal article" date="2023" name="Plants (Basel)">
        <title>Annotation of the Turnera subulata (Passifloraceae) Draft Genome Reveals the S-Locus Evolved after the Divergence of Turneroideae from Passifloroideae in a Stepwise Manner.</title>
        <authorList>
            <person name="Henning P.M."/>
            <person name="Roalson E.H."/>
            <person name="Mir W."/>
            <person name="McCubbin A.G."/>
            <person name="Shore J.S."/>
        </authorList>
    </citation>
    <scope>NUCLEOTIDE SEQUENCE</scope>
    <source>
        <strain evidence="19">F60SS</strain>
    </source>
</reference>
<evidence type="ECO:0000313" key="19">
    <source>
        <dbReference type="EMBL" id="KAJ4833049.1"/>
    </source>
</evidence>
<keyword evidence="16" id="KW-0472">Membrane</keyword>
<dbReference type="Gene3D" id="3.40.1190.20">
    <property type="match status" value="3"/>
</dbReference>
<evidence type="ECO:0000256" key="15">
    <source>
        <dbReference type="SAM" id="MobiDB-lite"/>
    </source>
</evidence>
<evidence type="ECO:0000256" key="6">
    <source>
        <dbReference type="ARBA" id="ARBA00022741"/>
    </source>
</evidence>
<dbReference type="InterPro" id="IPR029056">
    <property type="entry name" value="Ribokinase-like"/>
</dbReference>
<dbReference type="GO" id="GO:0008902">
    <property type="term" value="F:hydroxymethylpyrimidine kinase activity"/>
    <property type="evidence" value="ECO:0007669"/>
    <property type="project" value="TreeGrafter"/>
</dbReference>
<evidence type="ECO:0000256" key="12">
    <source>
        <dbReference type="ARBA" id="ARBA00047334"/>
    </source>
</evidence>
<dbReference type="Gene3D" id="3.20.20.70">
    <property type="entry name" value="Aldolase class I"/>
    <property type="match status" value="2"/>
</dbReference>
<evidence type="ECO:0000256" key="13">
    <source>
        <dbReference type="ARBA" id="ARBA00047851"/>
    </source>
</evidence>
<feature type="region of interest" description="Disordered" evidence="15">
    <location>
        <begin position="574"/>
        <end position="594"/>
    </location>
</feature>
<evidence type="ECO:0000256" key="5">
    <source>
        <dbReference type="ARBA" id="ARBA00022723"/>
    </source>
</evidence>
<feature type="region of interest" description="Disordered" evidence="15">
    <location>
        <begin position="621"/>
        <end position="658"/>
    </location>
</feature>
<evidence type="ECO:0000313" key="20">
    <source>
        <dbReference type="Proteomes" id="UP001141552"/>
    </source>
</evidence>
<dbReference type="SUPFAM" id="SSF53613">
    <property type="entry name" value="Ribokinase-like"/>
    <property type="match status" value="2"/>
</dbReference>
<dbReference type="EC" id="2.5.1.3" evidence="3"/>
<evidence type="ECO:0000256" key="14">
    <source>
        <dbReference type="ARBA" id="ARBA00047883"/>
    </source>
</evidence>
<evidence type="ECO:0000259" key="17">
    <source>
        <dbReference type="Pfam" id="PF02581"/>
    </source>
</evidence>
<dbReference type="PANTHER" id="PTHR20858">
    <property type="entry name" value="PHOSPHOMETHYLPYRIMIDINE KINASE"/>
    <property type="match status" value="1"/>
</dbReference>
<evidence type="ECO:0000256" key="2">
    <source>
        <dbReference type="ARBA" id="ARBA00005165"/>
    </source>
</evidence>
<keyword evidence="6" id="KW-0547">Nucleotide-binding</keyword>
<dbReference type="GO" id="GO:0005524">
    <property type="term" value="F:ATP binding"/>
    <property type="evidence" value="ECO:0007669"/>
    <property type="project" value="UniProtKB-KW"/>
</dbReference>
<keyword evidence="8" id="KW-0067">ATP-binding</keyword>
<comment type="cofactor">
    <cofactor evidence="1">
        <name>Mg(2+)</name>
        <dbReference type="ChEBI" id="CHEBI:18420"/>
    </cofactor>
</comment>
<dbReference type="NCBIfam" id="TIGR00693">
    <property type="entry name" value="thiE"/>
    <property type="match status" value="2"/>
</dbReference>
<keyword evidence="9" id="KW-0460">Magnesium</keyword>
<protein>
    <recommendedName>
        <fullName evidence="3">thiamine phosphate synthase</fullName>
        <ecNumber evidence="3">2.5.1.3</ecNumber>
    </recommendedName>
</protein>
<dbReference type="InterPro" id="IPR013785">
    <property type="entry name" value="Aldolase_TIM"/>
</dbReference>
<dbReference type="InterPro" id="IPR022998">
    <property type="entry name" value="ThiamineP_synth_TenI"/>
</dbReference>
<dbReference type="GO" id="GO:0009507">
    <property type="term" value="C:chloroplast"/>
    <property type="evidence" value="ECO:0007669"/>
    <property type="project" value="TreeGrafter"/>
</dbReference>
<evidence type="ECO:0000259" key="18">
    <source>
        <dbReference type="Pfam" id="PF08543"/>
    </source>
</evidence>
<dbReference type="PROSITE" id="PS51257">
    <property type="entry name" value="PROKAR_LIPOPROTEIN"/>
    <property type="match status" value="1"/>
</dbReference>
<comment type="catalytic activity">
    <reaction evidence="14">
        <text>2-[(2R,5Z)-2-carboxy-4-methylthiazol-5(2H)-ylidene]ethyl phosphate + 4-amino-2-methyl-5-(diphosphooxymethyl)pyrimidine + 2 H(+) = thiamine phosphate + CO2 + diphosphate</text>
        <dbReference type="Rhea" id="RHEA:47844"/>
        <dbReference type="ChEBI" id="CHEBI:15378"/>
        <dbReference type="ChEBI" id="CHEBI:16526"/>
        <dbReference type="ChEBI" id="CHEBI:33019"/>
        <dbReference type="ChEBI" id="CHEBI:37575"/>
        <dbReference type="ChEBI" id="CHEBI:57841"/>
        <dbReference type="ChEBI" id="CHEBI:62899"/>
        <dbReference type="EC" id="2.5.1.3"/>
    </reaction>
</comment>
<dbReference type="Pfam" id="PF02581">
    <property type="entry name" value="TMP-TENI"/>
    <property type="match status" value="2"/>
</dbReference>
<dbReference type="CDD" id="cd00564">
    <property type="entry name" value="TMP_TenI"/>
    <property type="match status" value="2"/>
</dbReference>
<accession>A0A9Q0FLP1</accession>
<dbReference type="InterPro" id="IPR034291">
    <property type="entry name" value="TMP_synthase"/>
</dbReference>
<dbReference type="FunFam" id="3.20.20.70:FF:000104">
    <property type="entry name" value="Thiamine biosynthetic bifunctional enzyme"/>
    <property type="match status" value="2"/>
</dbReference>
<evidence type="ECO:0000256" key="10">
    <source>
        <dbReference type="ARBA" id="ARBA00022977"/>
    </source>
</evidence>
<evidence type="ECO:0000256" key="7">
    <source>
        <dbReference type="ARBA" id="ARBA00022777"/>
    </source>
</evidence>
<feature type="transmembrane region" description="Helical" evidence="16">
    <location>
        <begin position="12"/>
        <end position="38"/>
    </location>
</feature>
<evidence type="ECO:0000256" key="4">
    <source>
        <dbReference type="ARBA" id="ARBA00022679"/>
    </source>
</evidence>
<organism evidence="19 20">
    <name type="scientific">Turnera subulata</name>
    <dbReference type="NCBI Taxonomy" id="218843"/>
    <lineage>
        <taxon>Eukaryota</taxon>
        <taxon>Viridiplantae</taxon>
        <taxon>Streptophyta</taxon>
        <taxon>Embryophyta</taxon>
        <taxon>Tracheophyta</taxon>
        <taxon>Spermatophyta</taxon>
        <taxon>Magnoliopsida</taxon>
        <taxon>eudicotyledons</taxon>
        <taxon>Gunneridae</taxon>
        <taxon>Pentapetalae</taxon>
        <taxon>rosids</taxon>
        <taxon>fabids</taxon>
        <taxon>Malpighiales</taxon>
        <taxon>Passifloraceae</taxon>
        <taxon>Turnera</taxon>
    </lineage>
</organism>
<feature type="compositionally biased region" description="Pro residues" evidence="15">
    <location>
        <begin position="632"/>
        <end position="646"/>
    </location>
</feature>
<evidence type="ECO:0000256" key="16">
    <source>
        <dbReference type="SAM" id="Phobius"/>
    </source>
</evidence>
<feature type="domain" description="Thiamine phosphate synthase/TenI" evidence="17">
    <location>
        <begin position="867"/>
        <end position="1052"/>
    </location>
</feature>
<dbReference type="AlphaFoldDB" id="A0A9Q0FLP1"/>
<dbReference type="InterPro" id="IPR036206">
    <property type="entry name" value="ThiamineP_synth_sf"/>
</dbReference>
<comment type="caution">
    <text evidence="19">The sequence shown here is derived from an EMBL/GenBank/DDBJ whole genome shotgun (WGS) entry which is preliminary data.</text>
</comment>
<feature type="domain" description="Pyridoxamine kinase/Phosphomethylpyrimidine kinase" evidence="18">
    <location>
        <begin position="238"/>
        <end position="303"/>
    </location>
</feature>
<keyword evidence="11" id="KW-0511">Multifunctional enzyme</keyword>
<evidence type="ECO:0000256" key="3">
    <source>
        <dbReference type="ARBA" id="ARBA00012830"/>
    </source>
</evidence>
<dbReference type="InterPro" id="IPR004399">
    <property type="entry name" value="HMP/HMP-P_kinase_dom"/>
</dbReference>
<keyword evidence="20" id="KW-1185">Reference proteome</keyword>
<dbReference type="SUPFAM" id="SSF51391">
    <property type="entry name" value="Thiamin phosphate synthase"/>
    <property type="match status" value="2"/>
</dbReference>
<proteinExistence type="inferred from homology"/>
<dbReference type="OrthoDB" id="10028886at2759"/>